<evidence type="ECO:0000313" key="2">
    <source>
        <dbReference type="Proteomes" id="UP001589776"/>
    </source>
</evidence>
<dbReference type="RefSeq" id="WP_377470601.1">
    <property type="nucleotide sequence ID" value="NZ_JBHLWN010000049.1"/>
</dbReference>
<comment type="caution">
    <text evidence="1">The sequence shown here is derived from an EMBL/GenBank/DDBJ whole genome shotgun (WGS) entry which is preliminary data.</text>
</comment>
<reference evidence="1 2" key="1">
    <citation type="submission" date="2024-09" db="EMBL/GenBank/DDBJ databases">
        <authorList>
            <person name="Sun Q."/>
            <person name="Mori K."/>
        </authorList>
    </citation>
    <scope>NUCLEOTIDE SEQUENCE [LARGE SCALE GENOMIC DNA]</scope>
    <source>
        <strain evidence="1 2">CCM 7759</strain>
    </source>
</reference>
<sequence>MTRLIGQLEEERRKLNELGEKSLEQGIPLFKNEAVQAQSRKVDELIVHLHHKKTGREHQLR</sequence>
<gene>
    <name evidence="1" type="ORF">ACFFK0_12710</name>
</gene>
<dbReference type="Gene3D" id="4.10.280.10">
    <property type="entry name" value="Helix-loop-helix DNA-binding domain"/>
    <property type="match status" value="1"/>
</dbReference>
<protein>
    <submittedName>
        <fullName evidence="1">Aspartyl-phosphate phosphatase Spo0E family protein</fullName>
    </submittedName>
</protein>
<keyword evidence="2" id="KW-1185">Reference proteome</keyword>
<organism evidence="1 2">
    <name type="scientific">Paenibacillus chartarius</name>
    <dbReference type="NCBI Taxonomy" id="747481"/>
    <lineage>
        <taxon>Bacteria</taxon>
        <taxon>Bacillati</taxon>
        <taxon>Bacillota</taxon>
        <taxon>Bacilli</taxon>
        <taxon>Bacillales</taxon>
        <taxon>Paenibacillaceae</taxon>
        <taxon>Paenibacillus</taxon>
    </lineage>
</organism>
<name>A0ABV6DKY9_9BACL</name>
<proteinExistence type="predicted"/>
<accession>A0ABV6DKY9</accession>
<evidence type="ECO:0000313" key="1">
    <source>
        <dbReference type="EMBL" id="MFC0213302.1"/>
    </source>
</evidence>
<dbReference type="EMBL" id="JBHLWN010000049">
    <property type="protein sequence ID" value="MFC0213302.1"/>
    <property type="molecule type" value="Genomic_DNA"/>
</dbReference>
<dbReference type="InterPro" id="IPR036638">
    <property type="entry name" value="HLH_DNA-bd_sf"/>
</dbReference>
<dbReference type="Proteomes" id="UP001589776">
    <property type="component" value="Unassembled WGS sequence"/>
</dbReference>